<dbReference type="InterPro" id="IPR008948">
    <property type="entry name" value="L-Aspartase-like"/>
</dbReference>
<evidence type="ECO:0000256" key="2">
    <source>
        <dbReference type="ARBA" id="ARBA00012921"/>
    </source>
</evidence>
<dbReference type="GO" id="GO:0006106">
    <property type="term" value="P:fumarate metabolic process"/>
    <property type="evidence" value="ECO:0007669"/>
    <property type="project" value="InterPro"/>
</dbReference>
<dbReference type="GeneID" id="30010715"/>
<evidence type="ECO:0000256" key="3">
    <source>
        <dbReference type="ARBA" id="ARBA00023239"/>
    </source>
</evidence>
<dbReference type="Pfam" id="PF04082">
    <property type="entry name" value="Fungal_trans"/>
    <property type="match status" value="1"/>
</dbReference>
<accession>A0A178ZHG5</accession>
<keyword evidence="7" id="KW-1185">Reference proteome</keyword>
<dbReference type="InterPro" id="IPR007219">
    <property type="entry name" value="XnlR_reg_dom"/>
</dbReference>
<dbReference type="InterPro" id="IPR000362">
    <property type="entry name" value="Fumarate_lyase_fam"/>
</dbReference>
<dbReference type="InterPro" id="IPR024083">
    <property type="entry name" value="Fumarase/histidase_N"/>
</dbReference>
<dbReference type="GO" id="GO:0006351">
    <property type="term" value="P:DNA-templated transcription"/>
    <property type="evidence" value="ECO:0007669"/>
    <property type="project" value="InterPro"/>
</dbReference>
<dbReference type="InterPro" id="IPR022761">
    <property type="entry name" value="Fumarate_lyase_N"/>
</dbReference>
<evidence type="ECO:0000256" key="4">
    <source>
        <dbReference type="ARBA" id="ARBA00023242"/>
    </source>
</evidence>
<dbReference type="SUPFAM" id="SSF48557">
    <property type="entry name" value="L-aspartase-like"/>
    <property type="match status" value="1"/>
</dbReference>
<dbReference type="InterPro" id="IPR020557">
    <property type="entry name" value="Fumarate_lyase_CS"/>
</dbReference>
<dbReference type="RefSeq" id="XP_018692616.1">
    <property type="nucleotide sequence ID" value="XM_018838056.1"/>
</dbReference>
<dbReference type="PRINTS" id="PR00149">
    <property type="entry name" value="FUMRATELYASE"/>
</dbReference>
<dbReference type="OrthoDB" id="424974at2759"/>
<dbReference type="GO" id="GO:0006108">
    <property type="term" value="P:malate metabolic process"/>
    <property type="evidence" value="ECO:0007669"/>
    <property type="project" value="TreeGrafter"/>
</dbReference>
<dbReference type="InterPro" id="IPR018951">
    <property type="entry name" value="Fumarase_C_C"/>
</dbReference>
<dbReference type="EMBL" id="LVYI01000005">
    <property type="protein sequence ID" value="OAP59249.1"/>
    <property type="molecule type" value="Genomic_DNA"/>
</dbReference>
<sequence>MAEEKRPTRIETDAMGSMEVPSDKYWGAQTQRSFQNFRINQDRDRMPSTVIRAFGILKGAAAKVNVDYKVLGELGMNASSSLYVPGKLNKDVDIDPKLGQAIQQAAKEVASLELIDHFPLVVWQTGSGTQTNMNTNEVISNRANEILGQPLGQKSPVHPNDHVNMSGSSNDGMATAMHIAAVLDVEDLLLPALMSLRDAMRKKSEQFAHIIKIGRTHLQDAVPLSLGQEFSGFEKQLDLGIERVHQGLEGLRFLAMGGTAVGTGLNTYKGFHEAFAAEVSRVTGKRFFTAPNRFEAISANDAIVYASGALNTLACSLFKIAQDIRFEGSGPRCGLGELLLPENEPGSSFMPGKVNPTQCEAMTMVCAKVVGNHAAITLGGLNGQFQLNAFKPLLISDFLHSVRILSDAMRSFEKNLLEGLRADEKRINFLLNQSLMLVTCLSGRLGYDLASKVAKHAYKNDLTLKESAVELNALSAEEFDRLCVELVVAVAELTQTASILIEAHPASLPKNRIRQLEATQGDDSRHDSRQGNADQILSQALPVIDAYQPSPSDVEVHSNAENSPRQEIVLSPPLTAPVEQDHVDYESSPFTGRVEGIDGMGNIGTTENSYSEETSSAASFMKQVKSAMAARLTSSVPRALGTSFYNAPPVFHLDTRSSPHEQSIAELFVLPPRRVADDMMEKYWNEVYLLYPFLMRERFMPAYRKIWTGEDRETDQRLLYCILNLIFAICCQISKRQSPCEKAAAAEVFYKRALHLIQINLISGGSLELVQALLLMGQYLQSTEWPHRCWVAIGLAIRISQGSGLHLRRTTTNVAQIDRELARRAWHGCIFMDRMVSMTLGRPMMISRMDASVVPFPEAIDDRFLSQELGQDGSQPPGQVSIVEFYVQSLKLYIITEETLSAMYPHEDVASSPTRPASALEKLASLDFNTILRIDSAITKWYDAVPEALKIDDASSRPSQDAAHSRQANILRLRCLQVQILLFRPILSLLLAHEIRNKAICLPTPELWLPLSMGLICARKCIFSALEVIKIIYEKQIDPKPADVELLPAWWFQIFFIYTAATALIPARVYSYIRGDISQPSLTEAWQRSLEVLRRLSPLSPTATRCMAALELLDEEVVADEMPDHPNPMPNNSDKHDRCASLIPPRPFDLPVSQLHGNITTQRDACNNAISTQNDGNTIDGNTIAAPTWNGHIPPHPQPEIGVSFRMEQQQQQYNPLGDSFGRMLQMQDFTWLDSLPADLLAGGYEDLPELFPPA</sequence>
<dbReference type="CDD" id="cd12148">
    <property type="entry name" value="fungal_TF_MHR"/>
    <property type="match status" value="1"/>
</dbReference>
<dbReference type="CDD" id="cd01362">
    <property type="entry name" value="Fumarase_classII"/>
    <property type="match status" value="1"/>
</dbReference>
<dbReference type="AlphaFoldDB" id="A0A178ZHG5"/>
<protein>
    <recommendedName>
        <fullName evidence="2">fumarate hydratase</fullName>
        <ecNumber evidence="2">4.2.1.2</ecNumber>
    </recommendedName>
</protein>
<dbReference type="GO" id="GO:0006099">
    <property type="term" value="P:tricarboxylic acid cycle"/>
    <property type="evidence" value="ECO:0007669"/>
    <property type="project" value="InterPro"/>
</dbReference>
<dbReference type="STRING" id="1367422.A0A178ZHG5"/>
<evidence type="ECO:0000256" key="1">
    <source>
        <dbReference type="ARBA" id="ARBA00009084"/>
    </source>
</evidence>
<organism evidence="6 7">
    <name type="scientific">Fonsecaea erecta</name>
    <dbReference type="NCBI Taxonomy" id="1367422"/>
    <lineage>
        <taxon>Eukaryota</taxon>
        <taxon>Fungi</taxon>
        <taxon>Dikarya</taxon>
        <taxon>Ascomycota</taxon>
        <taxon>Pezizomycotina</taxon>
        <taxon>Eurotiomycetes</taxon>
        <taxon>Chaetothyriomycetidae</taxon>
        <taxon>Chaetothyriales</taxon>
        <taxon>Herpotrichiellaceae</taxon>
        <taxon>Fonsecaea</taxon>
    </lineage>
</organism>
<evidence type="ECO:0000313" key="6">
    <source>
        <dbReference type="EMBL" id="OAP59249.1"/>
    </source>
</evidence>
<keyword evidence="4" id="KW-0539">Nucleus</keyword>
<dbReference type="PANTHER" id="PTHR11444">
    <property type="entry name" value="ASPARTATEAMMONIA/ARGININOSUCCINATE/ADENYLOSUCCINATE LYASE"/>
    <property type="match status" value="1"/>
</dbReference>
<proteinExistence type="inferred from homology"/>
<dbReference type="HAMAP" id="MF_00743">
    <property type="entry name" value="FumaraseC"/>
    <property type="match status" value="1"/>
</dbReference>
<dbReference type="FunFam" id="1.10.40.30:FF:000002">
    <property type="entry name" value="Fumarate hydratase class II"/>
    <property type="match status" value="1"/>
</dbReference>
<dbReference type="Gene3D" id="1.20.200.10">
    <property type="entry name" value="Fumarase/aspartase (Central domain)"/>
    <property type="match status" value="1"/>
</dbReference>
<dbReference type="GO" id="GO:0003677">
    <property type="term" value="F:DNA binding"/>
    <property type="evidence" value="ECO:0007669"/>
    <property type="project" value="InterPro"/>
</dbReference>
<dbReference type="GO" id="GO:0004333">
    <property type="term" value="F:fumarate hydratase activity"/>
    <property type="evidence" value="ECO:0007669"/>
    <property type="project" value="UniProtKB-EC"/>
</dbReference>
<dbReference type="Gene3D" id="1.10.275.10">
    <property type="entry name" value="Fumarase/aspartase (N-terminal domain)"/>
    <property type="match status" value="1"/>
</dbReference>
<evidence type="ECO:0000313" key="7">
    <source>
        <dbReference type="Proteomes" id="UP000078343"/>
    </source>
</evidence>
<dbReference type="Gene3D" id="1.10.40.30">
    <property type="entry name" value="Fumarase/aspartase (C-terminal domain)"/>
    <property type="match status" value="1"/>
</dbReference>
<dbReference type="FunFam" id="1.20.200.10:FF:000001">
    <property type="entry name" value="Fumarate hydratase, mitochondrial"/>
    <property type="match status" value="1"/>
</dbReference>
<name>A0A178ZHG5_9EURO</name>
<evidence type="ECO:0000259" key="5">
    <source>
        <dbReference type="SMART" id="SM00906"/>
    </source>
</evidence>
<dbReference type="Pfam" id="PF10415">
    <property type="entry name" value="FumaraseC_C"/>
    <property type="match status" value="1"/>
</dbReference>
<dbReference type="Pfam" id="PF00206">
    <property type="entry name" value="Lyase_1"/>
    <property type="match status" value="1"/>
</dbReference>
<dbReference type="PROSITE" id="PS00163">
    <property type="entry name" value="FUMARATE_LYASES"/>
    <property type="match status" value="1"/>
</dbReference>
<dbReference type="SMART" id="SM00906">
    <property type="entry name" value="Fungal_trans"/>
    <property type="match status" value="1"/>
</dbReference>
<dbReference type="PANTHER" id="PTHR11444:SF1">
    <property type="entry name" value="FUMARATE HYDRATASE, MITOCHONDRIAL"/>
    <property type="match status" value="1"/>
</dbReference>
<gene>
    <name evidence="6" type="ORF">AYL99_06547</name>
</gene>
<feature type="domain" description="Xylanolytic transcriptional activator regulatory" evidence="5">
    <location>
        <begin position="789"/>
        <end position="863"/>
    </location>
</feature>
<comment type="caution">
    <text evidence="6">The sequence shown here is derived from an EMBL/GenBank/DDBJ whole genome shotgun (WGS) entry which is preliminary data.</text>
</comment>
<reference evidence="6 7" key="1">
    <citation type="submission" date="2016-04" db="EMBL/GenBank/DDBJ databases">
        <title>Draft genome of Fonsecaea erecta CBS 125763.</title>
        <authorList>
            <person name="Weiss V.A."/>
            <person name="Vicente V.A."/>
            <person name="Raittz R.T."/>
            <person name="Moreno L.F."/>
            <person name="De Souza E.M."/>
            <person name="Pedrosa F.O."/>
            <person name="Steffens M.B."/>
            <person name="Faoro H."/>
            <person name="Tadra-Sfeir M.Z."/>
            <person name="Najafzadeh M.J."/>
            <person name="Felipe M.S."/>
            <person name="Teixeira M."/>
            <person name="Sun J."/>
            <person name="Xi L."/>
            <person name="Gomes R."/>
            <person name="De Azevedo C.M."/>
            <person name="Salgado C.G."/>
            <person name="Da Silva M.B."/>
            <person name="Nascimento M.F."/>
            <person name="Queiroz-Telles F."/>
            <person name="Attili D.S."/>
            <person name="Gorbushina A."/>
        </authorList>
    </citation>
    <scope>NUCLEOTIDE SEQUENCE [LARGE SCALE GENOMIC DNA]</scope>
    <source>
        <strain evidence="6 7">CBS 125763</strain>
    </source>
</reference>
<dbReference type="InterPro" id="IPR005677">
    <property type="entry name" value="Fum_hydII"/>
</dbReference>
<keyword evidence="3" id="KW-0456">Lyase</keyword>
<dbReference type="GO" id="GO:0008270">
    <property type="term" value="F:zinc ion binding"/>
    <property type="evidence" value="ECO:0007669"/>
    <property type="project" value="InterPro"/>
</dbReference>
<dbReference type="Proteomes" id="UP000078343">
    <property type="component" value="Unassembled WGS sequence"/>
</dbReference>
<dbReference type="EC" id="4.2.1.2" evidence="2"/>
<comment type="similarity">
    <text evidence="1">Belongs to the class-II fumarase/aspartase family. Fumarase subfamily.</text>
</comment>